<dbReference type="RefSeq" id="WP_101577082.1">
    <property type="nucleotide sequence ID" value="NZ_PGVA01000020.1"/>
</dbReference>
<accession>A0A2N5GMX5</accession>
<reference evidence="1 3" key="1">
    <citation type="submission" date="2017-11" db="EMBL/GenBank/DDBJ databases">
        <title>Comparitive Functional Genomics of Dry Heat Resistant strains isolated from the Viking Spacecraft.</title>
        <authorList>
            <person name="Seuylemezian A."/>
            <person name="Cooper K."/>
            <person name="Vaishampayan P."/>
        </authorList>
    </citation>
    <scope>NUCLEOTIDE SEQUENCE [LARGE SCALE GENOMIC DNA]</scope>
    <source>
        <strain evidence="1 3">M4.6</strain>
    </source>
</reference>
<name>A0A2N5GMX5_9BACI</name>
<evidence type="ECO:0000313" key="2">
    <source>
        <dbReference type="EMBL" id="PLR95350.1"/>
    </source>
</evidence>
<gene>
    <name evidence="1" type="ORF">CU635_09240</name>
    <name evidence="2" type="ORF">CVD25_14895</name>
</gene>
<protein>
    <submittedName>
        <fullName evidence="1">Uncharacterized protein</fullName>
    </submittedName>
</protein>
<dbReference type="EMBL" id="PGVD01000039">
    <property type="protein sequence ID" value="PLR95350.1"/>
    <property type="molecule type" value="Genomic_DNA"/>
</dbReference>
<sequence>MGKKIEFLYEGNIISYEEDGMGMKLLVNGVFQDKHTFVTPFGTSVKGKLEGKNVEVICKSRLLYYLTELHIDNKLVESRKTLT</sequence>
<organism evidence="1 3">
    <name type="scientific">Bacillus canaveralius</name>
    <dbReference type="NCBI Taxonomy" id="1403243"/>
    <lineage>
        <taxon>Bacteria</taxon>
        <taxon>Bacillati</taxon>
        <taxon>Bacillota</taxon>
        <taxon>Bacilli</taxon>
        <taxon>Bacillales</taxon>
        <taxon>Bacillaceae</taxon>
        <taxon>Bacillus</taxon>
    </lineage>
</organism>
<dbReference type="Proteomes" id="UP000235114">
    <property type="component" value="Unassembled WGS sequence"/>
</dbReference>
<evidence type="ECO:0000313" key="3">
    <source>
        <dbReference type="Proteomes" id="UP000234951"/>
    </source>
</evidence>
<dbReference type="AlphaFoldDB" id="A0A2N5GMX5"/>
<proteinExistence type="predicted"/>
<dbReference type="EMBL" id="PGVA01000020">
    <property type="protein sequence ID" value="PLR83469.1"/>
    <property type="molecule type" value="Genomic_DNA"/>
</dbReference>
<dbReference type="OrthoDB" id="7067095at2"/>
<comment type="caution">
    <text evidence="1">The sequence shown here is derived from an EMBL/GenBank/DDBJ whole genome shotgun (WGS) entry which is preliminary data.</text>
</comment>
<evidence type="ECO:0000313" key="1">
    <source>
        <dbReference type="EMBL" id="PLR83469.1"/>
    </source>
</evidence>
<keyword evidence="4" id="KW-1185">Reference proteome</keyword>
<dbReference type="Proteomes" id="UP000234951">
    <property type="component" value="Unassembled WGS sequence"/>
</dbReference>
<evidence type="ECO:0000313" key="4">
    <source>
        <dbReference type="Proteomes" id="UP000235114"/>
    </source>
</evidence>
<reference evidence="2 4" key="2">
    <citation type="submission" date="2017-12" db="EMBL/GenBank/DDBJ databases">
        <title>Comparative Functional Genomics of Dry Heat Resistant strains isolated from the Viking Spacecraft.</title>
        <authorList>
            <person name="Seuylemezian A."/>
            <person name="Cooper K."/>
            <person name="Vaishampayan P."/>
        </authorList>
    </citation>
    <scope>NUCLEOTIDE SEQUENCE [LARGE SCALE GENOMIC DNA]</scope>
    <source>
        <strain evidence="2 4">ATCC 29669</strain>
    </source>
</reference>